<accession>F6WX81</accession>
<reference evidence="3" key="3">
    <citation type="submission" date="2025-08" db="UniProtKB">
        <authorList>
            <consortium name="Ensembl"/>
        </authorList>
    </citation>
    <scope>IDENTIFICATION</scope>
</reference>
<dbReference type="InParanoid" id="F6WX81"/>
<dbReference type="Pfam" id="PF13424">
    <property type="entry name" value="TPR_12"/>
    <property type="match status" value="1"/>
</dbReference>
<keyword evidence="4" id="KW-1185">Reference proteome</keyword>
<reference evidence="4" key="1">
    <citation type="journal article" date="2002" name="Science">
        <title>The draft genome of Ciona intestinalis: insights into chordate and vertebrate origins.</title>
        <authorList>
            <person name="Dehal P."/>
            <person name="Satou Y."/>
            <person name="Campbell R.K."/>
            <person name="Chapman J."/>
            <person name="Degnan B."/>
            <person name="De Tomaso A."/>
            <person name="Davidson B."/>
            <person name="Di Gregorio A."/>
            <person name="Gelpke M."/>
            <person name="Goodstein D.M."/>
            <person name="Harafuji N."/>
            <person name="Hastings K.E."/>
            <person name="Ho I."/>
            <person name="Hotta K."/>
            <person name="Huang W."/>
            <person name="Kawashima T."/>
            <person name="Lemaire P."/>
            <person name="Martinez D."/>
            <person name="Meinertzhagen I.A."/>
            <person name="Necula S."/>
            <person name="Nonaka M."/>
            <person name="Putnam N."/>
            <person name="Rash S."/>
            <person name="Saiga H."/>
            <person name="Satake M."/>
            <person name="Terry A."/>
            <person name="Yamada L."/>
            <person name="Wang H.G."/>
            <person name="Awazu S."/>
            <person name="Azumi K."/>
            <person name="Boore J."/>
            <person name="Branno M."/>
            <person name="Chin-Bow S."/>
            <person name="DeSantis R."/>
            <person name="Doyle S."/>
            <person name="Francino P."/>
            <person name="Keys D.N."/>
            <person name="Haga S."/>
            <person name="Hayashi H."/>
            <person name="Hino K."/>
            <person name="Imai K.S."/>
            <person name="Inaba K."/>
            <person name="Kano S."/>
            <person name="Kobayashi K."/>
            <person name="Kobayashi M."/>
            <person name="Lee B.I."/>
            <person name="Makabe K.W."/>
            <person name="Manohar C."/>
            <person name="Matassi G."/>
            <person name="Medina M."/>
            <person name="Mochizuki Y."/>
            <person name="Mount S."/>
            <person name="Morishita T."/>
            <person name="Miura S."/>
            <person name="Nakayama A."/>
            <person name="Nishizaka S."/>
            <person name="Nomoto H."/>
            <person name="Ohta F."/>
            <person name="Oishi K."/>
            <person name="Rigoutsos I."/>
            <person name="Sano M."/>
            <person name="Sasaki A."/>
            <person name="Sasakura Y."/>
            <person name="Shoguchi E."/>
            <person name="Shin-i T."/>
            <person name="Spagnuolo A."/>
            <person name="Stainier D."/>
            <person name="Suzuki M.M."/>
            <person name="Tassy O."/>
            <person name="Takatori N."/>
            <person name="Tokuoka M."/>
            <person name="Yagi K."/>
            <person name="Yoshizaki F."/>
            <person name="Wada S."/>
            <person name="Zhang C."/>
            <person name="Hyatt P.D."/>
            <person name="Larimer F."/>
            <person name="Detter C."/>
            <person name="Doggett N."/>
            <person name="Glavina T."/>
            <person name="Hawkins T."/>
            <person name="Richardson P."/>
            <person name="Lucas S."/>
            <person name="Kohara Y."/>
            <person name="Levine M."/>
            <person name="Satoh N."/>
            <person name="Rokhsar D.S."/>
        </authorList>
    </citation>
    <scope>NUCLEOTIDE SEQUENCE [LARGE SCALE GENOMIC DNA]</scope>
</reference>
<keyword evidence="2" id="KW-0802">TPR repeat</keyword>
<reference evidence="3" key="4">
    <citation type="submission" date="2025-09" db="UniProtKB">
        <authorList>
            <consortium name="Ensembl"/>
        </authorList>
    </citation>
    <scope>IDENTIFICATION</scope>
</reference>
<dbReference type="InterPro" id="IPR011990">
    <property type="entry name" value="TPR-like_helical_dom_sf"/>
</dbReference>
<evidence type="ECO:0000256" key="2">
    <source>
        <dbReference type="ARBA" id="ARBA00022803"/>
    </source>
</evidence>
<protein>
    <submittedName>
        <fullName evidence="3">Uncharacterized protein</fullName>
    </submittedName>
</protein>
<reference evidence="3" key="2">
    <citation type="journal article" date="2008" name="Genome Biol.">
        <title>Improved genome assembly and evidence-based global gene model set for the chordate Ciona intestinalis: new insight into intron and operon populations.</title>
        <authorList>
            <person name="Satou Y."/>
            <person name="Mineta K."/>
            <person name="Ogasawara M."/>
            <person name="Sasakura Y."/>
            <person name="Shoguchi E."/>
            <person name="Ueno K."/>
            <person name="Yamada L."/>
            <person name="Matsumoto J."/>
            <person name="Wasserscheid J."/>
            <person name="Dewar K."/>
            <person name="Wiley G.B."/>
            <person name="Macmil S.L."/>
            <person name="Roe B.A."/>
            <person name="Zeller R.W."/>
            <person name="Hastings K.E."/>
            <person name="Lemaire P."/>
            <person name="Lindquist E."/>
            <person name="Endo T."/>
            <person name="Hotta K."/>
            <person name="Inaba K."/>
        </authorList>
    </citation>
    <scope>NUCLEOTIDE SEQUENCE [LARGE SCALE GENOMIC DNA]</scope>
    <source>
        <strain evidence="3">wild type</strain>
    </source>
</reference>
<dbReference type="AlphaFoldDB" id="F6WX81"/>
<name>F6WX81_CIOIN</name>
<dbReference type="Proteomes" id="UP000008144">
    <property type="component" value="Chromosome 9"/>
</dbReference>
<evidence type="ECO:0000313" key="3">
    <source>
        <dbReference type="Ensembl" id="ENSCINP00000007091.2"/>
    </source>
</evidence>
<organism evidence="3 4">
    <name type="scientific">Ciona intestinalis</name>
    <name type="common">Transparent sea squirt</name>
    <name type="synonym">Ascidia intestinalis</name>
    <dbReference type="NCBI Taxonomy" id="7719"/>
    <lineage>
        <taxon>Eukaryota</taxon>
        <taxon>Metazoa</taxon>
        <taxon>Chordata</taxon>
        <taxon>Tunicata</taxon>
        <taxon>Ascidiacea</taxon>
        <taxon>Phlebobranchia</taxon>
        <taxon>Cionidae</taxon>
        <taxon>Ciona</taxon>
    </lineage>
</organism>
<dbReference type="SMART" id="SM00028">
    <property type="entry name" value="TPR"/>
    <property type="match status" value="2"/>
</dbReference>
<sequence length="239" mass="27235">MFYKEGHYEASLASYQESRDHYDGFYKSAINHDTIKVRNGMALCYKNLKNFKDALETYEEVLKMKRALIGRQTADVNIASYLRFMGDCNKELGKYEEAEAKYKESISVRKCALGSDGEKRCSVATTMCKLSDLYIRTREWVQAARTAMKAFNLAKGAFVFRNGPILMGDSAKLMVKSANRVMETSDTDEADGLEMEAVLEILKETKIELEKEEGFAEVLTQLKEAENSLQQRFAEPMQQ</sequence>
<dbReference type="InterPro" id="IPR019734">
    <property type="entry name" value="TPR_rpt"/>
</dbReference>
<dbReference type="SUPFAM" id="SSF48452">
    <property type="entry name" value="TPR-like"/>
    <property type="match status" value="1"/>
</dbReference>
<evidence type="ECO:0000313" key="4">
    <source>
        <dbReference type="Proteomes" id="UP000008144"/>
    </source>
</evidence>
<dbReference type="Ensembl" id="ENSCINT00000007091.2">
    <property type="protein sequence ID" value="ENSCINP00000007091.2"/>
    <property type="gene ID" value="ENSCING00000003460.2"/>
</dbReference>
<dbReference type="HOGENOM" id="CLU_1160766_0_0_1"/>
<dbReference type="Gene3D" id="1.25.40.10">
    <property type="entry name" value="Tetratricopeptide repeat domain"/>
    <property type="match status" value="1"/>
</dbReference>
<dbReference type="EMBL" id="EAAA01002818">
    <property type="status" value="NOT_ANNOTATED_CDS"/>
    <property type="molecule type" value="Genomic_DNA"/>
</dbReference>
<dbReference type="PANTHER" id="PTHR45641:SF19">
    <property type="entry name" value="NEPHROCYSTIN-3"/>
    <property type="match status" value="1"/>
</dbReference>
<proteinExistence type="predicted"/>
<evidence type="ECO:0000256" key="1">
    <source>
        <dbReference type="ARBA" id="ARBA00022737"/>
    </source>
</evidence>
<keyword evidence="1" id="KW-0677">Repeat</keyword>
<dbReference type="PANTHER" id="PTHR45641">
    <property type="entry name" value="TETRATRICOPEPTIDE REPEAT PROTEIN (AFU_ORTHOLOGUE AFUA_6G03870)"/>
    <property type="match status" value="1"/>
</dbReference>